<evidence type="ECO:0000313" key="2">
    <source>
        <dbReference type="EMBL" id="KAK2195500.1"/>
    </source>
</evidence>
<dbReference type="RefSeq" id="XP_067802343.1">
    <property type="nucleotide sequence ID" value="XM_067948192.1"/>
</dbReference>
<evidence type="ECO:0000313" key="3">
    <source>
        <dbReference type="Proteomes" id="UP001214638"/>
    </source>
</evidence>
<keyword evidence="3" id="KW-1185">Reference proteome</keyword>
<feature type="chain" id="PRO_5042246103" evidence="1">
    <location>
        <begin position="21"/>
        <end position="253"/>
    </location>
</feature>
<organism evidence="2 3">
    <name type="scientific">Babesia duncani</name>
    <dbReference type="NCBI Taxonomy" id="323732"/>
    <lineage>
        <taxon>Eukaryota</taxon>
        <taxon>Sar</taxon>
        <taxon>Alveolata</taxon>
        <taxon>Apicomplexa</taxon>
        <taxon>Aconoidasida</taxon>
        <taxon>Piroplasmida</taxon>
        <taxon>Babesiidae</taxon>
        <taxon>Babesia</taxon>
    </lineage>
</organism>
<evidence type="ECO:0000256" key="1">
    <source>
        <dbReference type="SAM" id="SignalP"/>
    </source>
</evidence>
<dbReference type="GeneID" id="94337473"/>
<accession>A0AAD9PIH6</accession>
<keyword evidence="1" id="KW-0732">Signal</keyword>
<reference evidence="2" key="1">
    <citation type="journal article" date="2023" name="Nat. Microbiol.">
        <title>Babesia duncani multi-omics identifies virulence factors and drug targets.</title>
        <authorList>
            <person name="Singh P."/>
            <person name="Lonardi S."/>
            <person name="Liang Q."/>
            <person name="Vydyam P."/>
            <person name="Khabirova E."/>
            <person name="Fang T."/>
            <person name="Gihaz S."/>
            <person name="Thekkiniath J."/>
            <person name="Munshi M."/>
            <person name="Abel S."/>
            <person name="Ciampossin L."/>
            <person name="Batugedara G."/>
            <person name="Gupta M."/>
            <person name="Lu X.M."/>
            <person name="Lenz T."/>
            <person name="Chakravarty S."/>
            <person name="Cornillot E."/>
            <person name="Hu Y."/>
            <person name="Ma W."/>
            <person name="Gonzalez L.M."/>
            <person name="Sanchez S."/>
            <person name="Estrada K."/>
            <person name="Sanchez-Flores A."/>
            <person name="Montero E."/>
            <person name="Harb O.S."/>
            <person name="Le Roch K.G."/>
            <person name="Mamoun C.B."/>
        </authorList>
    </citation>
    <scope>NUCLEOTIDE SEQUENCE</scope>
    <source>
        <strain evidence="2">WA1</strain>
    </source>
</reference>
<gene>
    <name evidence="2" type="ORF">BdWA1_003176</name>
</gene>
<sequence length="253" mass="29848">MRIIYIIWAILLCHIHGIIAVSKPLYADLSHLRSNELISVTAKPLPNDGMQYIFRPIKHGKVFSGVRSCNVAVPIRGKINFSIVYLYRFKSIKLLKVPNPKHWFFNRTPAKYIYFKWIGDHFWVNITIRDFIYQYHIETTHCIEIDISIDSEFIKKTIKRSTVIYTPVDRDLFIKNIKQQTLNIWPKDEQKGGIFISGEYSNKKDKSEFKVTYEDVDKKKKTSYHMFNGKEWVQLDGKGGRPVIIKRKNEEFV</sequence>
<dbReference type="EMBL" id="JALLKP010000004">
    <property type="protein sequence ID" value="KAK2195500.1"/>
    <property type="molecule type" value="Genomic_DNA"/>
</dbReference>
<dbReference type="Proteomes" id="UP001214638">
    <property type="component" value="Unassembled WGS sequence"/>
</dbReference>
<feature type="signal peptide" evidence="1">
    <location>
        <begin position="1"/>
        <end position="20"/>
    </location>
</feature>
<protein>
    <submittedName>
        <fullName evidence="2">Uncharacterized protein</fullName>
    </submittedName>
</protein>
<name>A0AAD9PIH6_9APIC</name>
<comment type="caution">
    <text evidence="2">The sequence shown here is derived from an EMBL/GenBank/DDBJ whole genome shotgun (WGS) entry which is preliminary data.</text>
</comment>
<dbReference type="AlphaFoldDB" id="A0AAD9PIH6"/>
<dbReference type="KEGG" id="bdw:94337473"/>
<proteinExistence type="predicted"/>